<keyword evidence="2" id="KW-0472">Membrane</keyword>
<proteinExistence type="predicted"/>
<reference evidence="3 4" key="1">
    <citation type="submission" date="2018-09" db="EMBL/GenBank/DDBJ databases">
        <title>Altererythrobacter sp.Ery1 and Ery12, the genome sequencing of novel strains in genus Alterythrobacter.</title>
        <authorList>
            <person name="Cheng H."/>
            <person name="Wu Y.-H."/>
            <person name="Fang C."/>
            <person name="Xu X.-W."/>
        </authorList>
    </citation>
    <scope>NUCLEOTIDE SEQUENCE [LARGE SCALE GENOMIC DNA]</scope>
    <source>
        <strain evidence="3 4">Ery12</strain>
    </source>
</reference>
<gene>
    <name evidence="3" type="ORF">D6858_01865</name>
</gene>
<organism evidence="3 4">
    <name type="scientific">Tsuneonella suprasediminis</name>
    <dbReference type="NCBI Taxonomy" id="2306996"/>
    <lineage>
        <taxon>Bacteria</taxon>
        <taxon>Pseudomonadati</taxon>
        <taxon>Pseudomonadota</taxon>
        <taxon>Alphaproteobacteria</taxon>
        <taxon>Sphingomonadales</taxon>
        <taxon>Erythrobacteraceae</taxon>
        <taxon>Tsuneonella</taxon>
    </lineage>
</organism>
<comment type="caution">
    <text evidence="3">The sequence shown here is derived from an EMBL/GenBank/DDBJ whole genome shotgun (WGS) entry which is preliminary data.</text>
</comment>
<evidence type="ECO:0000313" key="4">
    <source>
        <dbReference type="Proteomes" id="UP000284322"/>
    </source>
</evidence>
<dbReference type="AlphaFoldDB" id="A0A419R5P4"/>
<dbReference type="EMBL" id="RAHJ01000004">
    <property type="protein sequence ID" value="RJX70899.1"/>
    <property type="molecule type" value="Genomic_DNA"/>
</dbReference>
<evidence type="ECO:0000256" key="2">
    <source>
        <dbReference type="SAM" id="Phobius"/>
    </source>
</evidence>
<keyword evidence="2" id="KW-1133">Transmembrane helix</keyword>
<dbReference type="OrthoDB" id="8410803at2"/>
<evidence type="ECO:0000256" key="1">
    <source>
        <dbReference type="SAM" id="MobiDB-lite"/>
    </source>
</evidence>
<feature type="region of interest" description="Disordered" evidence="1">
    <location>
        <begin position="1"/>
        <end position="25"/>
    </location>
</feature>
<feature type="transmembrane region" description="Helical" evidence="2">
    <location>
        <begin position="73"/>
        <end position="92"/>
    </location>
</feature>
<sequence length="93" mass="10114">MKKDRVLRGDGISFPPENDAGHWDGTSDREIMAQAEALKSALPDEQARDAVAPVTLPSSFSERASKYWDDNRWWLGLLGLGLGALSLVAGFIA</sequence>
<name>A0A419R5P4_9SPHN</name>
<evidence type="ECO:0000313" key="3">
    <source>
        <dbReference type="EMBL" id="RJX70899.1"/>
    </source>
</evidence>
<keyword evidence="4" id="KW-1185">Reference proteome</keyword>
<accession>A0A419R5P4</accession>
<keyword evidence="2" id="KW-0812">Transmembrane</keyword>
<protein>
    <submittedName>
        <fullName evidence="3">Uncharacterized protein</fullName>
    </submittedName>
</protein>
<dbReference type="RefSeq" id="WP_133305217.1">
    <property type="nucleotide sequence ID" value="NZ_RAHJ01000004.1"/>
</dbReference>
<dbReference type="Proteomes" id="UP000284322">
    <property type="component" value="Unassembled WGS sequence"/>
</dbReference>